<sequence length="309" mass="35039">MIAKSLKDREKTVFTVIFAQVRPAGRGNLARASAANGNQPYGRCRTATTPAQPGGYGMNASSPMEVAHQKYIFVRCYCSDQHAVHPRAGPSPACLLASKLPPADQRETVFIKTNVYPLEVESRMVYRYDVRMYTSRAGTSKERTRDLCQGDKDECSRMVYRYDVRMYTSRAGTSKERTRDLCQGDKDDAEVTLRHRKCMLLMKRALELYRILSENGAYLYDLSSTLFTNEPLSKQYLPRLKIPHEKLTAEIEELIGASDVTIEITPCAESAHTFNVADFNNSVTNDLTRQDHTLRQFFEILTNHSALQK</sequence>
<dbReference type="OrthoDB" id="10252740at2759"/>
<keyword evidence="2" id="KW-1185">Reference proteome</keyword>
<dbReference type="Proteomes" id="UP000271098">
    <property type="component" value="Unassembled WGS sequence"/>
</dbReference>
<name>A0A183DWN5_9BILA</name>
<dbReference type="AlphaFoldDB" id="A0A183DWN5"/>
<evidence type="ECO:0000313" key="2">
    <source>
        <dbReference type="Proteomes" id="UP000271098"/>
    </source>
</evidence>
<proteinExistence type="predicted"/>
<gene>
    <name evidence="1" type="ORF">GPUH_LOCUS13124</name>
</gene>
<evidence type="ECO:0000313" key="1">
    <source>
        <dbReference type="EMBL" id="VDN21696.1"/>
    </source>
</evidence>
<organism evidence="3">
    <name type="scientific">Gongylonema pulchrum</name>
    <dbReference type="NCBI Taxonomy" id="637853"/>
    <lineage>
        <taxon>Eukaryota</taxon>
        <taxon>Metazoa</taxon>
        <taxon>Ecdysozoa</taxon>
        <taxon>Nematoda</taxon>
        <taxon>Chromadorea</taxon>
        <taxon>Rhabditida</taxon>
        <taxon>Spirurina</taxon>
        <taxon>Spiruromorpha</taxon>
        <taxon>Spiruroidea</taxon>
        <taxon>Gongylonematidae</taxon>
        <taxon>Gongylonema</taxon>
    </lineage>
</organism>
<dbReference type="WBParaSite" id="GPUH_0001314101-mRNA-1">
    <property type="protein sequence ID" value="GPUH_0001314101-mRNA-1"/>
    <property type="gene ID" value="GPUH_0001314101"/>
</dbReference>
<accession>A0A183DWN5</accession>
<reference evidence="1 2" key="2">
    <citation type="submission" date="2018-11" db="EMBL/GenBank/DDBJ databases">
        <authorList>
            <consortium name="Pathogen Informatics"/>
        </authorList>
    </citation>
    <scope>NUCLEOTIDE SEQUENCE [LARGE SCALE GENOMIC DNA]</scope>
</reference>
<dbReference type="EMBL" id="UYRT01079938">
    <property type="protein sequence ID" value="VDN21696.1"/>
    <property type="molecule type" value="Genomic_DNA"/>
</dbReference>
<reference evidence="3" key="1">
    <citation type="submission" date="2016-06" db="UniProtKB">
        <authorList>
            <consortium name="WormBaseParasite"/>
        </authorList>
    </citation>
    <scope>IDENTIFICATION</scope>
</reference>
<protein>
    <submittedName>
        <fullName evidence="3">General transcription factor 3C polypeptide 5</fullName>
    </submittedName>
</protein>
<evidence type="ECO:0000313" key="3">
    <source>
        <dbReference type="WBParaSite" id="GPUH_0001314101-mRNA-1"/>
    </source>
</evidence>